<protein>
    <submittedName>
        <fullName evidence="1">Uncharacterized protein</fullName>
    </submittedName>
</protein>
<name>A0ABV3BBD1_9ACTN</name>
<dbReference type="Proteomes" id="UP001551189">
    <property type="component" value="Unassembled WGS sequence"/>
</dbReference>
<comment type="caution">
    <text evidence="1">The sequence shown here is derived from an EMBL/GenBank/DDBJ whole genome shotgun (WGS) entry which is preliminary data.</text>
</comment>
<sequence length="95" mass="10015">MVTQNNTAGIDPSEFIRLAGYVGQISNTLGMPETDRVELERVAQELHAEATSSAPEPGRMRQFATQVKDMLVGAGATAAAQVGIQMAEQALGTLV</sequence>
<reference evidence="1 2" key="1">
    <citation type="submission" date="2024-06" db="EMBL/GenBank/DDBJ databases">
        <title>The Natural Products Discovery Center: Release of the First 8490 Sequenced Strains for Exploring Actinobacteria Biosynthetic Diversity.</title>
        <authorList>
            <person name="Kalkreuter E."/>
            <person name="Kautsar S.A."/>
            <person name="Yang D."/>
            <person name="Bader C.D."/>
            <person name="Teijaro C.N."/>
            <person name="Fluegel L."/>
            <person name="Davis C.M."/>
            <person name="Simpson J.R."/>
            <person name="Lauterbach L."/>
            <person name="Steele A.D."/>
            <person name="Gui C."/>
            <person name="Meng S."/>
            <person name="Li G."/>
            <person name="Viehrig K."/>
            <person name="Ye F."/>
            <person name="Su P."/>
            <person name="Kiefer A.F."/>
            <person name="Nichols A."/>
            <person name="Cepeda A.J."/>
            <person name="Yan W."/>
            <person name="Fan B."/>
            <person name="Jiang Y."/>
            <person name="Adhikari A."/>
            <person name="Zheng C.-J."/>
            <person name="Schuster L."/>
            <person name="Cowan T.M."/>
            <person name="Smanski M.J."/>
            <person name="Chevrette M.G."/>
            <person name="De Carvalho L.P.S."/>
            <person name="Shen B."/>
        </authorList>
    </citation>
    <scope>NUCLEOTIDE SEQUENCE [LARGE SCALE GENOMIC DNA]</scope>
    <source>
        <strain evidence="1 2">NPDC046851</strain>
    </source>
</reference>
<dbReference type="EMBL" id="JBEYXT010000360">
    <property type="protein sequence ID" value="MEU6806726.1"/>
    <property type="molecule type" value="Genomic_DNA"/>
</dbReference>
<keyword evidence="2" id="KW-1185">Reference proteome</keyword>
<gene>
    <name evidence="1" type="ORF">ABZ931_38010</name>
</gene>
<accession>A0ABV3BBD1</accession>
<evidence type="ECO:0000313" key="1">
    <source>
        <dbReference type="EMBL" id="MEU6806726.1"/>
    </source>
</evidence>
<evidence type="ECO:0000313" key="2">
    <source>
        <dbReference type="Proteomes" id="UP001551189"/>
    </source>
</evidence>
<organism evidence="1 2">
    <name type="scientific">Streptomyces neyagawaensis</name>
    <dbReference type="NCBI Taxonomy" id="42238"/>
    <lineage>
        <taxon>Bacteria</taxon>
        <taxon>Bacillati</taxon>
        <taxon>Actinomycetota</taxon>
        <taxon>Actinomycetes</taxon>
        <taxon>Kitasatosporales</taxon>
        <taxon>Streptomycetaceae</taxon>
        <taxon>Streptomyces</taxon>
    </lineage>
</organism>
<dbReference type="RefSeq" id="WP_359702557.1">
    <property type="nucleotide sequence ID" value="NZ_JBEYXT010000360.1"/>
</dbReference>
<proteinExistence type="predicted"/>